<organism evidence="1">
    <name type="scientific">marine metagenome</name>
    <dbReference type="NCBI Taxonomy" id="408172"/>
    <lineage>
        <taxon>unclassified sequences</taxon>
        <taxon>metagenomes</taxon>
        <taxon>ecological metagenomes</taxon>
    </lineage>
</organism>
<proteinExistence type="predicted"/>
<gene>
    <name evidence="1" type="ORF">METZ01_LOCUS364552</name>
</gene>
<name>A0A382SR92_9ZZZZ</name>
<dbReference type="AlphaFoldDB" id="A0A382SR92"/>
<reference evidence="1" key="1">
    <citation type="submission" date="2018-05" db="EMBL/GenBank/DDBJ databases">
        <authorList>
            <person name="Lanie J.A."/>
            <person name="Ng W.-L."/>
            <person name="Kazmierczak K.M."/>
            <person name="Andrzejewski T.M."/>
            <person name="Davidsen T.M."/>
            <person name="Wayne K.J."/>
            <person name="Tettelin H."/>
            <person name="Glass J.I."/>
            <person name="Rusch D."/>
            <person name="Podicherti R."/>
            <person name="Tsui H.-C.T."/>
            <person name="Winkler M.E."/>
        </authorList>
    </citation>
    <scope>NUCLEOTIDE SEQUENCE</scope>
</reference>
<accession>A0A382SR92</accession>
<evidence type="ECO:0008006" key="2">
    <source>
        <dbReference type="Google" id="ProtNLM"/>
    </source>
</evidence>
<evidence type="ECO:0000313" key="1">
    <source>
        <dbReference type="EMBL" id="SVD11698.1"/>
    </source>
</evidence>
<sequence length="287" mass="32879">MGWFGSKEVKKIQYSGDNNETNKQICELIGISGSGIYEDEINSFVSSFNEGDVIHFVMEITLLTIDNVVDLDIIGDWDGEDDKWEKILEKATINEGEKYDGSGLVGALDDRLLIVMNDGKDKFDFAYNELNEISSYENSYLLGQCIRIDRKNKNKGEDWTGSIYFEKTKGPSRKSKKMWNGFNEWFPSNLKNLGQRKKREEREQEEKKGKTINISDSIIRRSNLNFEGEENIDDDDNIGKEIVVNRSSIGSGGDDKFSKLKELKEMLTEGLIDKDEFKQMKKEILGK</sequence>
<dbReference type="EMBL" id="UINC01130561">
    <property type="protein sequence ID" value="SVD11698.1"/>
    <property type="molecule type" value="Genomic_DNA"/>
</dbReference>
<protein>
    <recommendedName>
        <fullName evidence="2">SHOCT domain-containing protein</fullName>
    </recommendedName>
</protein>